<organism evidence="4 5">
    <name type="scientific">Sphingobium subterraneum</name>
    <dbReference type="NCBI Taxonomy" id="627688"/>
    <lineage>
        <taxon>Bacteria</taxon>
        <taxon>Pseudomonadati</taxon>
        <taxon>Pseudomonadota</taxon>
        <taxon>Alphaproteobacteria</taxon>
        <taxon>Sphingomonadales</taxon>
        <taxon>Sphingomonadaceae</taxon>
        <taxon>Sphingobium</taxon>
    </lineage>
</organism>
<evidence type="ECO:0000259" key="3">
    <source>
        <dbReference type="Pfam" id="PF07589"/>
    </source>
</evidence>
<comment type="caution">
    <text evidence="4">The sequence shown here is derived from an EMBL/GenBank/DDBJ whole genome shotgun (WGS) entry which is preliminary data.</text>
</comment>
<feature type="signal peptide" evidence="2">
    <location>
        <begin position="1"/>
        <end position="22"/>
    </location>
</feature>
<reference evidence="4 5" key="1">
    <citation type="submission" date="2020-08" db="EMBL/GenBank/DDBJ databases">
        <title>Genomic Encyclopedia of Type Strains, Phase IV (KMG-IV): sequencing the most valuable type-strain genomes for metagenomic binning, comparative biology and taxonomic classification.</title>
        <authorList>
            <person name="Goeker M."/>
        </authorList>
    </citation>
    <scope>NUCLEOTIDE SEQUENCE [LARGE SCALE GENOMIC DNA]</scope>
    <source>
        <strain evidence="4 5">DSM 102255</strain>
    </source>
</reference>
<evidence type="ECO:0000256" key="1">
    <source>
        <dbReference type="SAM" id="Phobius"/>
    </source>
</evidence>
<proteinExistence type="predicted"/>
<dbReference type="NCBIfam" id="NF035944">
    <property type="entry name" value="PEPxxWA-CTERM"/>
    <property type="match status" value="1"/>
</dbReference>
<sequence length="259" mass="27216">MRSLWKIAAGLLALGAAGSAQAAPVFTFDFSGNSSTNGTYGNARTFSSTSSGQTLNLRATGWSINGSTINTSYLGIWDAGLGVTSAGDSNGSNNLHTVDNQGRVDFIVLEFDRAVQLTSAVFNAYQITGLNYQDTDATIRYGTNPGVWNSDPFTDGADIAAMNLLTPNSYNSDVSTTSSLDRNITKNGAAGNVWIISARTGSGADYKIDAFKLDKLTALPVLAVPEPGTWAMMIVGFGFAGAAMRRRRRDDAAARAAIA</sequence>
<protein>
    <recommendedName>
        <fullName evidence="3">Ice-binding protein C-terminal domain-containing protein</fullName>
    </recommendedName>
</protein>
<dbReference type="NCBIfam" id="TIGR02595">
    <property type="entry name" value="PEP_CTERM"/>
    <property type="match status" value="1"/>
</dbReference>
<feature type="chain" id="PRO_5032453785" description="Ice-binding protein C-terminal domain-containing protein" evidence="2">
    <location>
        <begin position="23"/>
        <end position="259"/>
    </location>
</feature>
<keyword evidence="2" id="KW-0732">Signal</keyword>
<dbReference type="Pfam" id="PF07589">
    <property type="entry name" value="PEP-CTERM"/>
    <property type="match status" value="1"/>
</dbReference>
<accession>A0A841IUQ3</accession>
<keyword evidence="1" id="KW-0812">Transmembrane</keyword>
<dbReference type="EMBL" id="JACIJP010000001">
    <property type="protein sequence ID" value="MBB6122417.1"/>
    <property type="molecule type" value="Genomic_DNA"/>
</dbReference>
<dbReference type="RefSeq" id="WP_343056611.1">
    <property type="nucleotide sequence ID" value="NZ_JACIJP010000001.1"/>
</dbReference>
<keyword evidence="1" id="KW-1133">Transmembrane helix</keyword>
<evidence type="ECO:0000256" key="2">
    <source>
        <dbReference type="SAM" id="SignalP"/>
    </source>
</evidence>
<name>A0A841IUQ3_9SPHN</name>
<feature type="transmembrane region" description="Helical" evidence="1">
    <location>
        <begin position="228"/>
        <end position="245"/>
    </location>
</feature>
<dbReference type="Proteomes" id="UP000552700">
    <property type="component" value="Unassembled WGS sequence"/>
</dbReference>
<keyword evidence="5" id="KW-1185">Reference proteome</keyword>
<dbReference type="AlphaFoldDB" id="A0A841IUQ3"/>
<feature type="domain" description="Ice-binding protein C-terminal" evidence="3">
    <location>
        <begin position="223"/>
        <end position="247"/>
    </location>
</feature>
<dbReference type="InterPro" id="IPR013424">
    <property type="entry name" value="Ice-binding_C"/>
</dbReference>
<keyword evidence="1" id="KW-0472">Membrane</keyword>
<gene>
    <name evidence="4" type="ORF">FHS92_000124</name>
</gene>
<evidence type="ECO:0000313" key="4">
    <source>
        <dbReference type="EMBL" id="MBB6122417.1"/>
    </source>
</evidence>
<evidence type="ECO:0000313" key="5">
    <source>
        <dbReference type="Proteomes" id="UP000552700"/>
    </source>
</evidence>